<accession>A0A0C9UPS4</accession>
<dbReference type="HOGENOM" id="CLU_1897533_0_0_1"/>
<protein>
    <submittedName>
        <fullName evidence="1">Uncharacterized protein</fullName>
    </submittedName>
</protein>
<dbReference type="OrthoDB" id="163438at2759"/>
<reference evidence="1 2" key="1">
    <citation type="submission" date="2014-06" db="EMBL/GenBank/DDBJ databases">
        <title>Evolutionary Origins and Diversification of the Mycorrhizal Mutualists.</title>
        <authorList>
            <consortium name="DOE Joint Genome Institute"/>
            <consortium name="Mycorrhizal Genomics Consortium"/>
            <person name="Kohler A."/>
            <person name="Kuo A."/>
            <person name="Nagy L.G."/>
            <person name="Floudas D."/>
            <person name="Copeland A."/>
            <person name="Barry K.W."/>
            <person name="Cichocki N."/>
            <person name="Veneault-Fourrey C."/>
            <person name="LaButti K."/>
            <person name="Lindquist E.A."/>
            <person name="Lipzen A."/>
            <person name="Lundell T."/>
            <person name="Morin E."/>
            <person name="Murat C."/>
            <person name="Riley R."/>
            <person name="Ohm R."/>
            <person name="Sun H."/>
            <person name="Tunlid A."/>
            <person name="Henrissat B."/>
            <person name="Grigoriev I.V."/>
            <person name="Hibbett D.S."/>
            <person name="Martin F."/>
        </authorList>
    </citation>
    <scope>NUCLEOTIDE SEQUENCE [LARGE SCALE GENOMIC DNA]</scope>
    <source>
        <strain evidence="1 2">SS14</strain>
    </source>
</reference>
<evidence type="ECO:0000313" key="2">
    <source>
        <dbReference type="Proteomes" id="UP000054279"/>
    </source>
</evidence>
<keyword evidence="2" id="KW-1185">Reference proteome</keyword>
<name>A0A0C9UPS4_SPHS4</name>
<proteinExistence type="predicted"/>
<gene>
    <name evidence="1" type="ORF">M422DRAFT_271360</name>
</gene>
<organism evidence="1 2">
    <name type="scientific">Sphaerobolus stellatus (strain SS14)</name>
    <dbReference type="NCBI Taxonomy" id="990650"/>
    <lineage>
        <taxon>Eukaryota</taxon>
        <taxon>Fungi</taxon>
        <taxon>Dikarya</taxon>
        <taxon>Basidiomycota</taxon>
        <taxon>Agaricomycotina</taxon>
        <taxon>Agaricomycetes</taxon>
        <taxon>Phallomycetidae</taxon>
        <taxon>Geastrales</taxon>
        <taxon>Sphaerobolaceae</taxon>
        <taxon>Sphaerobolus</taxon>
    </lineage>
</organism>
<dbReference type="Proteomes" id="UP000054279">
    <property type="component" value="Unassembled WGS sequence"/>
</dbReference>
<evidence type="ECO:0000313" key="1">
    <source>
        <dbReference type="EMBL" id="KIJ27451.1"/>
    </source>
</evidence>
<sequence length="134" mass="15132">MPYSLASIVALNHYDYDAQFSLFTPLNYNHALLLQTTSCNLYSLWHTSNWCAHFDLVGAGKTVVASTIVRRTGASRYFFRHTDAASQNLDAHSQNNLKARRPQTTHGRSAILLIRAFSETPPLFLCLWNVAMID</sequence>
<dbReference type="EMBL" id="KN837335">
    <property type="protein sequence ID" value="KIJ27451.1"/>
    <property type="molecule type" value="Genomic_DNA"/>
</dbReference>
<dbReference type="AlphaFoldDB" id="A0A0C9UPS4"/>